<organism evidence="2">
    <name type="scientific">Trypanosoma vivax (strain Y486)</name>
    <dbReference type="NCBI Taxonomy" id="1055687"/>
    <lineage>
        <taxon>Eukaryota</taxon>
        <taxon>Discoba</taxon>
        <taxon>Euglenozoa</taxon>
        <taxon>Kinetoplastea</taxon>
        <taxon>Metakinetoplastina</taxon>
        <taxon>Trypanosomatida</taxon>
        <taxon>Trypanosomatidae</taxon>
        <taxon>Trypanosoma</taxon>
        <taxon>Duttonella</taxon>
    </lineage>
</organism>
<keyword evidence="1" id="KW-0812">Transmembrane</keyword>
<keyword evidence="1" id="KW-1133">Transmembrane helix</keyword>
<dbReference type="PROSITE" id="PS51257">
    <property type="entry name" value="PROKAR_LIPOPROTEIN"/>
    <property type="match status" value="1"/>
</dbReference>
<reference evidence="2" key="1">
    <citation type="journal article" date="2012" name="Proc. Natl. Acad. Sci. U.S.A.">
        <title>Antigenic diversity is generated by distinct evolutionary mechanisms in African trypanosome species.</title>
        <authorList>
            <person name="Jackson A.P."/>
            <person name="Berry A."/>
            <person name="Aslett M."/>
            <person name="Allison H.C."/>
            <person name="Burton P."/>
            <person name="Vavrova-Anderson J."/>
            <person name="Brown R."/>
            <person name="Browne H."/>
            <person name="Corton N."/>
            <person name="Hauser H."/>
            <person name="Gamble J."/>
            <person name="Gilderthorp R."/>
            <person name="Marcello L."/>
            <person name="McQuillan J."/>
            <person name="Otto T.D."/>
            <person name="Quail M.A."/>
            <person name="Sanders M.J."/>
            <person name="van Tonder A."/>
            <person name="Ginger M.L."/>
            <person name="Field M.C."/>
            <person name="Barry J.D."/>
            <person name="Hertz-Fowler C."/>
            <person name="Berriman M."/>
        </authorList>
    </citation>
    <scope>NUCLEOTIDE SEQUENCE</scope>
    <source>
        <strain evidence="2">Y486</strain>
    </source>
</reference>
<proteinExistence type="predicted"/>
<feature type="transmembrane region" description="Helical" evidence="1">
    <location>
        <begin position="20"/>
        <end position="39"/>
    </location>
</feature>
<gene>
    <name evidence="2" type="ORF">TVY486_1116760</name>
</gene>
<protein>
    <submittedName>
        <fullName evidence="2">Uncharacterized protein</fullName>
    </submittedName>
</protein>
<evidence type="ECO:0000256" key="1">
    <source>
        <dbReference type="SAM" id="Phobius"/>
    </source>
</evidence>
<keyword evidence="1" id="KW-0472">Membrane</keyword>
<feature type="transmembrane region" description="Helical" evidence="1">
    <location>
        <begin position="115"/>
        <end position="135"/>
    </location>
</feature>
<accession>G0U9A7</accession>
<dbReference type="VEuPathDB" id="TriTrypDB:TvY486_1116760"/>
<dbReference type="AlphaFoldDB" id="G0U9A7"/>
<sequence>MCGGFDKQGGVLVDNRATPASIFFFSLSCFSFSIAAFTFTSVSAPVPPSLLFSFFLFYTRCCGALLYILIGSPLSLIDLTLLLINCLHRNVNPLVVFFLRVPPHSTSCYFTYTDVLYVFHFAVICIPLPSAFLHFRFPPFSHASIQSYVHGLWSGRRQQMPILLFVQI</sequence>
<dbReference type="EMBL" id="HE573027">
    <property type="protein sequence ID" value="CCC54192.1"/>
    <property type="molecule type" value="Genomic_DNA"/>
</dbReference>
<evidence type="ECO:0000313" key="2">
    <source>
        <dbReference type="EMBL" id="CCC54192.1"/>
    </source>
</evidence>
<name>G0U9A7_TRYVY</name>